<keyword evidence="4 5" id="KW-0460">Magnesium</keyword>
<dbReference type="PANTHER" id="PTHR20854:SF4">
    <property type="entry name" value="INOSITOL-1-MONOPHOSPHATASE-RELATED"/>
    <property type="match status" value="1"/>
</dbReference>
<feature type="binding site" evidence="5">
    <location>
        <position position="89"/>
    </location>
    <ligand>
        <name>Mg(2+)</name>
        <dbReference type="ChEBI" id="CHEBI:18420"/>
        <label>1</label>
        <note>catalytic</note>
    </ligand>
</feature>
<dbReference type="GO" id="GO:0008934">
    <property type="term" value="F:inositol monophosphate 1-phosphatase activity"/>
    <property type="evidence" value="ECO:0007669"/>
    <property type="project" value="TreeGrafter"/>
</dbReference>
<evidence type="ECO:0000313" key="6">
    <source>
        <dbReference type="EMBL" id="OYX58574.1"/>
    </source>
</evidence>
<dbReference type="PRINTS" id="PR00377">
    <property type="entry name" value="IMPHPHTASES"/>
</dbReference>
<dbReference type="PROSITE" id="PS00630">
    <property type="entry name" value="IMP_2"/>
    <property type="match status" value="1"/>
</dbReference>
<dbReference type="Gene3D" id="3.40.190.80">
    <property type="match status" value="1"/>
</dbReference>
<dbReference type="GO" id="GO:0007165">
    <property type="term" value="P:signal transduction"/>
    <property type="evidence" value="ECO:0007669"/>
    <property type="project" value="TreeGrafter"/>
</dbReference>
<protein>
    <submittedName>
        <fullName evidence="6">3'(2'),5'-bisphosphate nucleotidase CysQ</fullName>
    </submittedName>
</protein>
<sequence length="264" mass="28417">MIDLAADLALILDAARAAGALAEAERDRGLKITHKDGGSPVTNADLAVDDMLKATLLAARPDYGWLSEETVDTVERLSRRRLFVVDPIDGTVAFMKNQPWWCVPIAVVEDGRPVAAVIHVPATGETYQATLDGGARLNGRSIAASDVDALDDAAVLADARLMEGPHWPEPWPPMRYEKRNALAYRMALVASGAFDAAIALTPKWDWDVCAGALIAAEAGARVSDHHGQPWLFNRPDPRQASLVCSAPALHPLILRRTTPIPLAT</sequence>
<comment type="similarity">
    <text evidence="1">Belongs to the inositol monophosphatase superfamily.</text>
</comment>
<keyword evidence="3" id="KW-0378">Hydrolase</keyword>
<accession>A0A258HPL7</accession>
<dbReference type="PANTHER" id="PTHR20854">
    <property type="entry name" value="INOSITOL MONOPHOSPHATASE"/>
    <property type="match status" value="1"/>
</dbReference>
<comment type="cofactor">
    <cofactor evidence="5">
        <name>Mg(2+)</name>
        <dbReference type="ChEBI" id="CHEBI:18420"/>
    </cofactor>
</comment>
<proteinExistence type="inferred from homology"/>
<dbReference type="PROSITE" id="PS00629">
    <property type="entry name" value="IMP_1"/>
    <property type="match status" value="1"/>
</dbReference>
<feature type="binding site" evidence="5">
    <location>
        <position position="86"/>
    </location>
    <ligand>
        <name>Mg(2+)</name>
        <dbReference type="ChEBI" id="CHEBI:18420"/>
        <label>1</label>
        <note>catalytic</note>
    </ligand>
</feature>
<feature type="binding site" evidence="5">
    <location>
        <position position="88"/>
    </location>
    <ligand>
        <name>Mg(2+)</name>
        <dbReference type="ChEBI" id="CHEBI:18420"/>
        <label>1</label>
        <note>catalytic</note>
    </ligand>
</feature>
<dbReference type="GO" id="GO:0046872">
    <property type="term" value="F:metal ion binding"/>
    <property type="evidence" value="ECO:0007669"/>
    <property type="project" value="UniProtKB-KW"/>
</dbReference>
<dbReference type="AlphaFoldDB" id="A0A258HPL7"/>
<gene>
    <name evidence="6" type="ORF">B7Y86_02490</name>
</gene>
<dbReference type="InterPro" id="IPR020583">
    <property type="entry name" value="Inositol_monoP_metal-BS"/>
</dbReference>
<evidence type="ECO:0000256" key="3">
    <source>
        <dbReference type="ARBA" id="ARBA00022801"/>
    </source>
</evidence>
<comment type="caution">
    <text evidence="6">The sequence shown here is derived from an EMBL/GenBank/DDBJ whole genome shotgun (WGS) entry which is preliminary data.</text>
</comment>
<feature type="binding site" evidence="5">
    <location>
        <position position="68"/>
    </location>
    <ligand>
        <name>Mg(2+)</name>
        <dbReference type="ChEBI" id="CHEBI:18420"/>
        <label>1</label>
        <note>catalytic</note>
    </ligand>
</feature>
<organism evidence="6 7">
    <name type="scientific">Brevundimonas subvibrioides</name>
    <dbReference type="NCBI Taxonomy" id="74313"/>
    <lineage>
        <taxon>Bacteria</taxon>
        <taxon>Pseudomonadati</taxon>
        <taxon>Pseudomonadota</taxon>
        <taxon>Alphaproteobacteria</taxon>
        <taxon>Caulobacterales</taxon>
        <taxon>Caulobacteraceae</taxon>
        <taxon>Brevundimonas</taxon>
    </lineage>
</organism>
<dbReference type="EMBL" id="NCEQ01000002">
    <property type="protein sequence ID" value="OYX58574.1"/>
    <property type="molecule type" value="Genomic_DNA"/>
</dbReference>
<evidence type="ECO:0000256" key="4">
    <source>
        <dbReference type="ARBA" id="ARBA00022842"/>
    </source>
</evidence>
<dbReference type="Proteomes" id="UP000216147">
    <property type="component" value="Unassembled WGS sequence"/>
</dbReference>
<dbReference type="GO" id="GO:0006020">
    <property type="term" value="P:inositol metabolic process"/>
    <property type="evidence" value="ECO:0007669"/>
    <property type="project" value="TreeGrafter"/>
</dbReference>
<feature type="binding site" evidence="5">
    <location>
        <position position="207"/>
    </location>
    <ligand>
        <name>Mg(2+)</name>
        <dbReference type="ChEBI" id="CHEBI:18420"/>
        <label>1</label>
        <note>catalytic</note>
    </ligand>
</feature>
<dbReference type="CDD" id="cd01638">
    <property type="entry name" value="CysQ"/>
    <property type="match status" value="1"/>
</dbReference>
<evidence type="ECO:0000256" key="5">
    <source>
        <dbReference type="PIRSR" id="PIRSR600760-2"/>
    </source>
</evidence>
<dbReference type="Gene3D" id="3.30.540.10">
    <property type="entry name" value="Fructose-1,6-Bisphosphatase, subunit A, domain 1"/>
    <property type="match status" value="1"/>
</dbReference>
<dbReference type="GO" id="GO:0046854">
    <property type="term" value="P:phosphatidylinositol phosphate biosynthetic process"/>
    <property type="evidence" value="ECO:0007669"/>
    <property type="project" value="InterPro"/>
</dbReference>
<evidence type="ECO:0000256" key="1">
    <source>
        <dbReference type="ARBA" id="ARBA00009759"/>
    </source>
</evidence>
<reference evidence="6 7" key="1">
    <citation type="submission" date="2017-03" db="EMBL/GenBank/DDBJ databases">
        <title>Lifting the veil on microbial sulfur biogeochemistry in mining wastewaters.</title>
        <authorList>
            <person name="Kantor R.S."/>
            <person name="Colenbrander Nelson T."/>
            <person name="Marshall S."/>
            <person name="Bennett D."/>
            <person name="Apte S."/>
            <person name="Camacho D."/>
            <person name="Thomas B.C."/>
            <person name="Warren L.A."/>
            <person name="Banfield J.F."/>
        </authorList>
    </citation>
    <scope>NUCLEOTIDE SEQUENCE [LARGE SCALE GENOMIC DNA]</scope>
    <source>
        <strain evidence="6">32-68-21</strain>
    </source>
</reference>
<name>A0A258HPL7_9CAUL</name>
<evidence type="ECO:0000313" key="7">
    <source>
        <dbReference type="Proteomes" id="UP000216147"/>
    </source>
</evidence>
<dbReference type="InterPro" id="IPR020550">
    <property type="entry name" value="Inositol_monophosphatase_CS"/>
</dbReference>
<keyword evidence="2 5" id="KW-0479">Metal-binding</keyword>
<dbReference type="Pfam" id="PF00459">
    <property type="entry name" value="Inositol_P"/>
    <property type="match status" value="1"/>
</dbReference>
<evidence type="ECO:0000256" key="2">
    <source>
        <dbReference type="ARBA" id="ARBA00022723"/>
    </source>
</evidence>
<dbReference type="SUPFAM" id="SSF56655">
    <property type="entry name" value="Carbohydrate phosphatase"/>
    <property type="match status" value="1"/>
</dbReference>
<dbReference type="InterPro" id="IPR000760">
    <property type="entry name" value="Inositol_monophosphatase-like"/>
</dbReference>